<protein>
    <submittedName>
        <fullName evidence="1">Uncharacterized protein</fullName>
    </submittedName>
</protein>
<dbReference type="Proteomes" id="UP000539111">
    <property type="component" value="Unassembled WGS sequence"/>
</dbReference>
<organism evidence="1 2">
    <name type="scientific">Spelaeicoccus albus</name>
    <dbReference type="NCBI Taxonomy" id="1280376"/>
    <lineage>
        <taxon>Bacteria</taxon>
        <taxon>Bacillati</taxon>
        <taxon>Actinomycetota</taxon>
        <taxon>Actinomycetes</taxon>
        <taxon>Micrococcales</taxon>
        <taxon>Brevibacteriaceae</taxon>
        <taxon>Spelaeicoccus</taxon>
    </lineage>
</organism>
<keyword evidence="2" id="KW-1185">Reference proteome</keyword>
<reference evidence="1 2" key="1">
    <citation type="submission" date="2020-07" db="EMBL/GenBank/DDBJ databases">
        <title>Sequencing the genomes of 1000 actinobacteria strains.</title>
        <authorList>
            <person name="Klenk H.-P."/>
        </authorList>
    </citation>
    <scope>NUCLEOTIDE SEQUENCE [LARGE SCALE GENOMIC DNA]</scope>
    <source>
        <strain evidence="1 2">DSM 26341</strain>
    </source>
</reference>
<sequence>MKPLTGRIHRFSSWLDSFADRTSSQAEYERAREKTLLWMAMNGIR</sequence>
<evidence type="ECO:0000313" key="1">
    <source>
        <dbReference type="EMBL" id="NYI67878.1"/>
    </source>
</evidence>
<accession>A0A7Z0IHP2</accession>
<gene>
    <name evidence="1" type="ORF">BJY26_002184</name>
</gene>
<dbReference type="EMBL" id="JACBZP010000001">
    <property type="protein sequence ID" value="NYI67878.1"/>
    <property type="molecule type" value="Genomic_DNA"/>
</dbReference>
<name>A0A7Z0IHP2_9MICO</name>
<dbReference type="RefSeq" id="WP_179428176.1">
    <property type="nucleotide sequence ID" value="NZ_JACBZP010000001.1"/>
</dbReference>
<evidence type="ECO:0000313" key="2">
    <source>
        <dbReference type="Proteomes" id="UP000539111"/>
    </source>
</evidence>
<proteinExistence type="predicted"/>
<dbReference type="AlphaFoldDB" id="A0A7Z0IHP2"/>
<comment type="caution">
    <text evidence="1">The sequence shown here is derived from an EMBL/GenBank/DDBJ whole genome shotgun (WGS) entry which is preliminary data.</text>
</comment>